<dbReference type="GO" id="GO:0005886">
    <property type="term" value="C:plasma membrane"/>
    <property type="evidence" value="ECO:0007669"/>
    <property type="project" value="UniProtKB-SubCell"/>
</dbReference>
<feature type="transmembrane region" description="Helical" evidence="8">
    <location>
        <begin position="6"/>
        <end position="23"/>
    </location>
</feature>
<keyword evidence="6 8" id="KW-1133">Transmembrane helix</keyword>
<dbReference type="Gene3D" id="1.20.1530.20">
    <property type="match status" value="1"/>
</dbReference>
<evidence type="ECO:0000313" key="10">
    <source>
        <dbReference type="Proteomes" id="UP000626148"/>
    </source>
</evidence>
<feature type="transmembrane region" description="Helical" evidence="8">
    <location>
        <begin position="152"/>
        <end position="169"/>
    </location>
</feature>
<comment type="subcellular location">
    <subcellularLocation>
        <location evidence="1">Cell membrane</location>
        <topology evidence="1">Multi-pass membrane protein</topology>
    </subcellularLocation>
</comment>
<proteinExistence type="inferred from homology"/>
<evidence type="ECO:0000256" key="6">
    <source>
        <dbReference type="ARBA" id="ARBA00022989"/>
    </source>
</evidence>
<gene>
    <name evidence="9" type="ORF">GCM10007392_29140</name>
</gene>
<dbReference type="PANTHER" id="PTHR36838:SF1">
    <property type="entry name" value="SLR1864 PROTEIN"/>
    <property type="match status" value="1"/>
</dbReference>
<reference evidence="9" key="1">
    <citation type="journal article" date="2014" name="Int. J. Syst. Evol. Microbiol.">
        <title>Complete genome sequence of Corynebacterium casei LMG S-19264T (=DSM 44701T), isolated from a smear-ripened cheese.</title>
        <authorList>
            <consortium name="US DOE Joint Genome Institute (JGI-PGF)"/>
            <person name="Walter F."/>
            <person name="Albersmeier A."/>
            <person name="Kalinowski J."/>
            <person name="Ruckert C."/>
        </authorList>
    </citation>
    <scope>NUCLEOTIDE SEQUENCE</scope>
    <source>
        <strain evidence="9">KCTC 22169</strain>
    </source>
</reference>
<feature type="transmembrane region" description="Helical" evidence="8">
    <location>
        <begin position="181"/>
        <end position="199"/>
    </location>
</feature>
<dbReference type="PANTHER" id="PTHR36838">
    <property type="entry name" value="AUXIN EFFLUX CARRIER FAMILY PROTEIN"/>
    <property type="match status" value="1"/>
</dbReference>
<evidence type="ECO:0000313" key="9">
    <source>
        <dbReference type="EMBL" id="GGX59413.1"/>
    </source>
</evidence>
<evidence type="ECO:0000256" key="2">
    <source>
        <dbReference type="ARBA" id="ARBA00010145"/>
    </source>
</evidence>
<feature type="transmembrane region" description="Helical" evidence="8">
    <location>
        <begin position="35"/>
        <end position="51"/>
    </location>
</feature>
<keyword evidence="5 8" id="KW-0812">Transmembrane</keyword>
<keyword evidence="10" id="KW-1185">Reference proteome</keyword>
<comment type="caution">
    <text evidence="9">The sequence shown here is derived from an EMBL/GenBank/DDBJ whole genome shotgun (WGS) entry which is preliminary data.</text>
</comment>
<evidence type="ECO:0000256" key="7">
    <source>
        <dbReference type="ARBA" id="ARBA00023136"/>
    </source>
</evidence>
<organism evidence="9 10">
    <name type="scientific">Saccharospirillum salsuginis</name>
    <dbReference type="NCBI Taxonomy" id="418750"/>
    <lineage>
        <taxon>Bacteria</taxon>
        <taxon>Pseudomonadati</taxon>
        <taxon>Pseudomonadota</taxon>
        <taxon>Gammaproteobacteria</taxon>
        <taxon>Oceanospirillales</taxon>
        <taxon>Saccharospirillaceae</taxon>
        <taxon>Saccharospirillum</taxon>
    </lineage>
</organism>
<name>A0A918KE44_9GAMM</name>
<feature type="transmembrane region" description="Helical" evidence="8">
    <location>
        <begin position="63"/>
        <end position="84"/>
    </location>
</feature>
<dbReference type="RefSeq" id="WP_189609948.1">
    <property type="nucleotide sequence ID" value="NZ_BMXR01000007.1"/>
</dbReference>
<dbReference type="AlphaFoldDB" id="A0A918KE44"/>
<keyword evidence="4" id="KW-1003">Cell membrane</keyword>
<evidence type="ECO:0000256" key="3">
    <source>
        <dbReference type="ARBA" id="ARBA00022448"/>
    </source>
</evidence>
<dbReference type="Pfam" id="PF03547">
    <property type="entry name" value="Mem_trans"/>
    <property type="match status" value="1"/>
</dbReference>
<evidence type="ECO:0000256" key="5">
    <source>
        <dbReference type="ARBA" id="ARBA00022692"/>
    </source>
</evidence>
<evidence type="ECO:0000256" key="4">
    <source>
        <dbReference type="ARBA" id="ARBA00022475"/>
    </source>
</evidence>
<dbReference type="InterPro" id="IPR038770">
    <property type="entry name" value="Na+/solute_symporter_sf"/>
</dbReference>
<feature type="transmembrane region" description="Helical" evidence="8">
    <location>
        <begin position="206"/>
        <end position="228"/>
    </location>
</feature>
<protein>
    <submittedName>
        <fullName evidence="9">Membrane protein</fullName>
    </submittedName>
</protein>
<dbReference type="GO" id="GO:0055085">
    <property type="term" value="P:transmembrane transport"/>
    <property type="evidence" value="ECO:0007669"/>
    <property type="project" value="InterPro"/>
</dbReference>
<feature type="transmembrane region" description="Helical" evidence="8">
    <location>
        <begin position="269"/>
        <end position="290"/>
    </location>
</feature>
<dbReference type="InterPro" id="IPR004776">
    <property type="entry name" value="Mem_transp_PIN-like"/>
</dbReference>
<keyword evidence="7 8" id="KW-0472">Membrane</keyword>
<accession>A0A918KE44</accession>
<reference evidence="9" key="2">
    <citation type="submission" date="2020-09" db="EMBL/GenBank/DDBJ databases">
        <authorList>
            <person name="Sun Q."/>
            <person name="Kim S."/>
        </authorList>
    </citation>
    <scope>NUCLEOTIDE SEQUENCE</scope>
    <source>
        <strain evidence="9">KCTC 22169</strain>
    </source>
</reference>
<dbReference type="EMBL" id="BMXR01000007">
    <property type="protein sequence ID" value="GGX59413.1"/>
    <property type="molecule type" value="Genomic_DNA"/>
</dbReference>
<evidence type="ECO:0000256" key="8">
    <source>
        <dbReference type="SAM" id="Phobius"/>
    </source>
</evidence>
<evidence type="ECO:0000256" key="1">
    <source>
        <dbReference type="ARBA" id="ARBA00004651"/>
    </source>
</evidence>
<keyword evidence="3" id="KW-0813">Transport</keyword>
<sequence>MIERIAGIVVPIFLVVVVGYLYGRKHAPDMEAANRINMDVFTPFLILSVFASRPLNLGDYAPLALAGILVTLVPGIGAWLLARAMGVQWKTFVPPMMFRNSGNMGLPLFLFTFGEQYMPAAVILFIVENTLHFTVGMWMLNPGTRLLQVLRNPMILAAIGGLVIAGSGISLPDWLVRSLELLGDIAVPLMLFALGVRLVNLDLAGWRIGLVSAVAAPILGVIIAWPLAVGFGLSPVQQGMLILFGALPPAVLNYLVAERYNQQPEQVAAMVLFSNAASLVVMPLVLAWVLGGL</sequence>
<dbReference type="Proteomes" id="UP000626148">
    <property type="component" value="Unassembled WGS sequence"/>
</dbReference>
<comment type="similarity">
    <text evidence="2">Belongs to the auxin efflux carrier (TC 2.A.69) family.</text>
</comment>
<feature type="transmembrane region" description="Helical" evidence="8">
    <location>
        <begin position="240"/>
        <end position="257"/>
    </location>
</feature>